<keyword evidence="2" id="KW-1185">Reference proteome</keyword>
<dbReference type="Proteomes" id="UP001156441">
    <property type="component" value="Unassembled WGS sequence"/>
</dbReference>
<dbReference type="RefSeq" id="WP_260195691.1">
    <property type="nucleotide sequence ID" value="NZ_JAFFZE010000028.1"/>
</dbReference>
<sequence>MTTTTTTTTTTATTTRAGRVRPRVWLAAGLGATPDPVDWPRVRDDLMRRWEPGLDGLWHTADGRHHATWAELHARFDLVEV</sequence>
<protein>
    <submittedName>
        <fullName evidence="1">Uncharacterized protein</fullName>
    </submittedName>
</protein>
<organism evidence="1 2">
    <name type="scientific">Actinophytocola gossypii</name>
    <dbReference type="NCBI Taxonomy" id="2812003"/>
    <lineage>
        <taxon>Bacteria</taxon>
        <taxon>Bacillati</taxon>
        <taxon>Actinomycetota</taxon>
        <taxon>Actinomycetes</taxon>
        <taxon>Pseudonocardiales</taxon>
        <taxon>Pseudonocardiaceae</taxon>
    </lineage>
</organism>
<accession>A0ABT2JJT2</accession>
<evidence type="ECO:0000313" key="1">
    <source>
        <dbReference type="EMBL" id="MCT2587779.1"/>
    </source>
</evidence>
<evidence type="ECO:0000313" key="2">
    <source>
        <dbReference type="Proteomes" id="UP001156441"/>
    </source>
</evidence>
<proteinExistence type="predicted"/>
<name>A0ABT2JJT2_9PSEU</name>
<comment type="caution">
    <text evidence="1">The sequence shown here is derived from an EMBL/GenBank/DDBJ whole genome shotgun (WGS) entry which is preliminary data.</text>
</comment>
<dbReference type="EMBL" id="JAFFZE010000028">
    <property type="protein sequence ID" value="MCT2587779.1"/>
    <property type="molecule type" value="Genomic_DNA"/>
</dbReference>
<gene>
    <name evidence="1" type="ORF">JT362_32155</name>
</gene>
<reference evidence="1 2" key="1">
    <citation type="submission" date="2021-02" db="EMBL/GenBank/DDBJ databases">
        <title>Actinophytocola xerophila sp. nov., isolated from soil of cotton cropping field.</title>
        <authorList>
            <person name="Huang R."/>
            <person name="Chen X."/>
            <person name="Ge X."/>
            <person name="Liu W."/>
        </authorList>
    </citation>
    <scope>NUCLEOTIDE SEQUENCE [LARGE SCALE GENOMIC DNA]</scope>
    <source>
        <strain evidence="1 2">S1-96</strain>
    </source>
</reference>